<name>A0ACC3S3N5_9PEZI</name>
<evidence type="ECO:0000313" key="2">
    <source>
        <dbReference type="Proteomes" id="UP001320706"/>
    </source>
</evidence>
<proteinExistence type="predicted"/>
<dbReference type="Proteomes" id="UP001320706">
    <property type="component" value="Unassembled WGS sequence"/>
</dbReference>
<keyword evidence="2" id="KW-1185">Reference proteome</keyword>
<accession>A0ACC3S3N5</accession>
<organism evidence="1 2">
    <name type="scientific">Zalaria obscura</name>
    <dbReference type="NCBI Taxonomy" id="2024903"/>
    <lineage>
        <taxon>Eukaryota</taxon>
        <taxon>Fungi</taxon>
        <taxon>Dikarya</taxon>
        <taxon>Ascomycota</taxon>
        <taxon>Pezizomycotina</taxon>
        <taxon>Dothideomycetes</taxon>
        <taxon>Dothideomycetidae</taxon>
        <taxon>Dothideales</taxon>
        <taxon>Zalariaceae</taxon>
        <taxon>Zalaria</taxon>
    </lineage>
</organism>
<dbReference type="EMBL" id="JAMKPW020000043">
    <property type="protein sequence ID" value="KAK8194426.1"/>
    <property type="molecule type" value="Genomic_DNA"/>
</dbReference>
<protein>
    <submittedName>
        <fullName evidence="1">Uncharacterized protein</fullName>
    </submittedName>
</protein>
<comment type="caution">
    <text evidence="1">The sequence shown here is derived from an EMBL/GenBank/DDBJ whole genome shotgun (WGS) entry which is preliminary data.</text>
</comment>
<gene>
    <name evidence="1" type="ORF">M8818_007617</name>
</gene>
<reference evidence="1" key="1">
    <citation type="submission" date="2024-02" db="EMBL/GenBank/DDBJ databases">
        <title>Metagenome Assembled Genome of Zalaria obscura JY119.</title>
        <authorList>
            <person name="Vighnesh L."/>
            <person name="Jagadeeshwari U."/>
            <person name="Venkata Ramana C."/>
            <person name="Sasikala C."/>
        </authorList>
    </citation>
    <scope>NUCLEOTIDE SEQUENCE</scope>
    <source>
        <strain evidence="1">JY119</strain>
    </source>
</reference>
<sequence>MSLYYEAASIIANADAKGGSLKNRVFGKKDLKSPPGAIYALVAEATKWSTVLKDVIERSDILRLEKKLTPTLALLLAHDLLLAKRGVAAPKEHPLNLAISRHKARLSAEFTKCRIRNGFATIEVWRTHINDSAHSGEGTNGSNGTSSVRPRWVRVNAVRTTLEKCLSTAFADYTRVTSLLDLKGTGKLIYIDENIPNLIAIPPRIDLSKNPAYLKGEIIIQDKASCFPAYLLNPQPEDGHVIDACAAPGNKTTHVAAIVSSLTSASEAKVTACERDKTRALTLKKMAKLAGAEKIVDIRAGQDFTRLDPNAEQFADVGALLLDPSCSGSGIVGRDDMPTLHLPSVDAGPQPVAGKKRKRKGNAAEKKVEEKEEVVEEEVTEETPESAEVENDEKKLAARLANLAAFQLKIILHAFKFPAATKVTYSTCSIHAEENENVVVKALASDIAKERGWRILPRKQQVEGMRKWQRRGNAEACTGASAPEVVAEACIKCEKGTEEGTMGFFVAAFVRDREAGEDKQQDETERDEEEAEDEWEGFD</sequence>
<evidence type="ECO:0000313" key="1">
    <source>
        <dbReference type="EMBL" id="KAK8194426.1"/>
    </source>
</evidence>